<dbReference type="Proteomes" id="UP001602245">
    <property type="component" value="Unassembled WGS sequence"/>
</dbReference>
<accession>A0ABW6W7Y2</accession>
<evidence type="ECO:0000256" key="1">
    <source>
        <dbReference type="SAM" id="Phobius"/>
    </source>
</evidence>
<dbReference type="Pfam" id="PF10011">
    <property type="entry name" value="DUF2254"/>
    <property type="match status" value="1"/>
</dbReference>
<dbReference type="RefSeq" id="WP_020509752.1">
    <property type="nucleotide sequence ID" value="NZ_JBIAZU010000001.1"/>
</dbReference>
<feature type="transmembrane region" description="Helical" evidence="1">
    <location>
        <begin position="147"/>
        <end position="168"/>
    </location>
</feature>
<keyword evidence="3" id="KW-1185">Reference proteome</keyword>
<feature type="transmembrane region" description="Helical" evidence="1">
    <location>
        <begin position="116"/>
        <end position="135"/>
    </location>
</feature>
<comment type="caution">
    <text evidence="2">The sequence shown here is derived from an EMBL/GenBank/DDBJ whole genome shotgun (WGS) entry which is preliminary data.</text>
</comment>
<name>A0ABW6W7Y2_9ACTN</name>
<protein>
    <submittedName>
        <fullName evidence="2">DUF2254 domain-containing protein</fullName>
    </submittedName>
</protein>
<feature type="transmembrane region" description="Helical" evidence="1">
    <location>
        <begin position="70"/>
        <end position="95"/>
    </location>
</feature>
<organism evidence="2 3">
    <name type="scientific">Paractinoplanes globisporus</name>
    <dbReference type="NCBI Taxonomy" id="113565"/>
    <lineage>
        <taxon>Bacteria</taxon>
        <taxon>Bacillati</taxon>
        <taxon>Actinomycetota</taxon>
        <taxon>Actinomycetes</taxon>
        <taxon>Micromonosporales</taxon>
        <taxon>Micromonosporaceae</taxon>
        <taxon>Paractinoplanes</taxon>
    </lineage>
</organism>
<keyword evidence="1" id="KW-0472">Membrane</keyword>
<dbReference type="InterPro" id="IPR018723">
    <property type="entry name" value="DUF2254_membrane"/>
</dbReference>
<keyword evidence="1" id="KW-1133">Transmembrane helix</keyword>
<keyword evidence="1" id="KW-0812">Transmembrane</keyword>
<gene>
    <name evidence="2" type="ORF">ACFY35_08265</name>
</gene>
<dbReference type="EMBL" id="JBIAZU010000001">
    <property type="protein sequence ID" value="MFF5289417.1"/>
    <property type="molecule type" value="Genomic_DNA"/>
</dbReference>
<proteinExistence type="predicted"/>
<reference evidence="2 3" key="1">
    <citation type="submission" date="2024-10" db="EMBL/GenBank/DDBJ databases">
        <title>The Natural Products Discovery Center: Release of the First 8490 Sequenced Strains for Exploring Actinobacteria Biosynthetic Diversity.</title>
        <authorList>
            <person name="Kalkreuter E."/>
            <person name="Kautsar S.A."/>
            <person name="Yang D."/>
            <person name="Bader C.D."/>
            <person name="Teijaro C.N."/>
            <person name="Fluegel L."/>
            <person name="Davis C.M."/>
            <person name="Simpson J.R."/>
            <person name="Lauterbach L."/>
            <person name="Steele A.D."/>
            <person name="Gui C."/>
            <person name="Meng S."/>
            <person name="Li G."/>
            <person name="Viehrig K."/>
            <person name="Ye F."/>
            <person name="Su P."/>
            <person name="Kiefer A.F."/>
            <person name="Nichols A."/>
            <person name="Cepeda A.J."/>
            <person name="Yan W."/>
            <person name="Fan B."/>
            <person name="Jiang Y."/>
            <person name="Adhikari A."/>
            <person name="Zheng C.-J."/>
            <person name="Schuster L."/>
            <person name="Cowan T.M."/>
            <person name="Smanski M.J."/>
            <person name="Chevrette M.G."/>
            <person name="De Carvalho L.P.S."/>
            <person name="Shen B."/>
        </authorList>
    </citation>
    <scope>NUCLEOTIDE SEQUENCE [LARGE SCALE GENOMIC DNA]</scope>
    <source>
        <strain evidence="2 3">NPDC000087</strain>
    </source>
</reference>
<evidence type="ECO:0000313" key="3">
    <source>
        <dbReference type="Proteomes" id="UP001602245"/>
    </source>
</evidence>
<feature type="transmembrane region" description="Helical" evidence="1">
    <location>
        <begin position="29"/>
        <end position="50"/>
    </location>
</feature>
<evidence type="ECO:0000313" key="2">
    <source>
        <dbReference type="EMBL" id="MFF5289417.1"/>
    </source>
</evidence>
<sequence length="446" mass="48442">MDDDTADSVAPQVRRLKQRALRDRLRESLLFLPLLLLAAGVVLEEAAQLVDRHAPIGWLDSFTMAPDAAVTLLATVAGATITTAGVVFSLLVVSLQLASGQFSPRVLRTFWRDRMGQVLIGLLLATFAFCVLALSQIDTSAEHAPTLTMTCAIALALASILAIVGFLNRITRQQYVGRIMERIQLEATNLIKDLPYGTQMGQRCGEPIAAPDLPDAGAALLVRSHTDGWVQQVSHRAVLAAVPPGSTIRLETRVGSYLIRDEPLARIWPAPDAEAGRRAARLIGEAVIVGATRTMRQDIDFALRQLNDIGLRALSPAVNDPTTANEVILRVTSIMRPLLRADLPDQAQRDGDGRTLLTPWDLDHPEYVRHAYGQIRLYAGAHPQVALTLVRVLRMLRDVTAEHGDRAAAVGELDRQLAAVIADAERAGLPDSELEPLTAAAGRRQE</sequence>